<evidence type="ECO:0000256" key="1">
    <source>
        <dbReference type="SAM" id="Phobius"/>
    </source>
</evidence>
<dbReference type="Proteomes" id="UP001174932">
    <property type="component" value="Unassembled WGS sequence"/>
</dbReference>
<evidence type="ECO:0000313" key="2">
    <source>
        <dbReference type="EMBL" id="MDO6964176.1"/>
    </source>
</evidence>
<dbReference type="EMBL" id="JAUOZU010000007">
    <property type="protein sequence ID" value="MDO6964176.1"/>
    <property type="molecule type" value="Genomic_DNA"/>
</dbReference>
<protein>
    <submittedName>
        <fullName evidence="2">DUF2306 domain-containing protein</fullName>
    </submittedName>
</protein>
<comment type="caution">
    <text evidence="2">The sequence shown here is derived from an EMBL/GenBank/DDBJ whole genome shotgun (WGS) entry which is preliminary data.</text>
</comment>
<feature type="transmembrane region" description="Helical" evidence="1">
    <location>
        <begin position="6"/>
        <end position="30"/>
    </location>
</feature>
<keyword evidence="1" id="KW-0472">Membrane</keyword>
<keyword evidence="1" id="KW-0812">Transmembrane</keyword>
<reference evidence="2" key="1">
    <citation type="journal article" date="2015" name="Int. J. Syst. Evol. Microbiol.">
        <title>Rhizobium alvei sp. nov., isolated from a freshwater river.</title>
        <authorList>
            <person name="Sheu S.Y."/>
            <person name="Huang H.W."/>
            <person name="Young C.C."/>
            <person name="Chen W.M."/>
        </authorList>
    </citation>
    <scope>NUCLEOTIDE SEQUENCE</scope>
    <source>
        <strain evidence="2">TNR-22</strain>
    </source>
</reference>
<sequence>MNLAPLLAAPLAIQVHVLTVVPAAFLGAAIFLMRKGTAQHRLLGRIWLLLMIASALSSFFIHSINLVYGFSPIHLLSLFVLFGAYRAYSAARRRQISEHMKWIFGIYLGGIVGAGLFTFLPGRLMNEMLLNNLGFDSAPNTSQLITLAFVLMVFAALAVIARRALPTGTRLPARASSTKAI</sequence>
<keyword evidence="3" id="KW-1185">Reference proteome</keyword>
<feature type="transmembrane region" description="Helical" evidence="1">
    <location>
        <begin position="141"/>
        <end position="161"/>
    </location>
</feature>
<organism evidence="2 3">
    <name type="scientific">Rhizobium alvei</name>
    <dbReference type="NCBI Taxonomy" id="1132659"/>
    <lineage>
        <taxon>Bacteria</taxon>
        <taxon>Pseudomonadati</taxon>
        <taxon>Pseudomonadota</taxon>
        <taxon>Alphaproteobacteria</taxon>
        <taxon>Hyphomicrobiales</taxon>
        <taxon>Rhizobiaceae</taxon>
        <taxon>Rhizobium/Agrobacterium group</taxon>
        <taxon>Rhizobium</taxon>
    </lineage>
</organism>
<dbReference type="InterPro" id="IPR018750">
    <property type="entry name" value="DUF2306_membrane"/>
</dbReference>
<feature type="transmembrane region" description="Helical" evidence="1">
    <location>
        <begin position="42"/>
        <end position="61"/>
    </location>
</feature>
<evidence type="ECO:0000313" key="3">
    <source>
        <dbReference type="Proteomes" id="UP001174932"/>
    </source>
</evidence>
<feature type="transmembrane region" description="Helical" evidence="1">
    <location>
        <begin position="67"/>
        <end position="88"/>
    </location>
</feature>
<reference evidence="2" key="2">
    <citation type="submission" date="2023-07" db="EMBL/GenBank/DDBJ databases">
        <authorList>
            <person name="Shen H."/>
        </authorList>
    </citation>
    <scope>NUCLEOTIDE SEQUENCE</scope>
    <source>
        <strain evidence="2">TNR-22</strain>
    </source>
</reference>
<gene>
    <name evidence="2" type="ORF">Q4481_09425</name>
</gene>
<name>A0ABT8YKX9_9HYPH</name>
<proteinExistence type="predicted"/>
<accession>A0ABT8YKX9</accession>
<dbReference type="RefSeq" id="WP_304376106.1">
    <property type="nucleotide sequence ID" value="NZ_JAUOZU010000007.1"/>
</dbReference>
<feature type="transmembrane region" description="Helical" evidence="1">
    <location>
        <begin position="100"/>
        <end position="121"/>
    </location>
</feature>
<dbReference type="Pfam" id="PF10067">
    <property type="entry name" value="DUF2306"/>
    <property type="match status" value="1"/>
</dbReference>
<keyword evidence="1" id="KW-1133">Transmembrane helix</keyword>